<feature type="domain" description="SLH" evidence="1">
    <location>
        <begin position="700"/>
        <end position="763"/>
    </location>
</feature>
<dbReference type="InterPro" id="IPR051465">
    <property type="entry name" value="Cell_Envelope_Struct_Comp"/>
</dbReference>
<reference evidence="2" key="1">
    <citation type="submission" date="2020-09" db="EMBL/GenBank/DDBJ databases">
        <title>A novel bacterium of genus Paenibacillus, isolated from South China Sea.</title>
        <authorList>
            <person name="Huang H."/>
            <person name="Mo K."/>
            <person name="Hu Y."/>
        </authorList>
    </citation>
    <scope>NUCLEOTIDE SEQUENCE</scope>
    <source>
        <strain evidence="2">IB182496</strain>
    </source>
</reference>
<evidence type="ECO:0000259" key="1">
    <source>
        <dbReference type="PROSITE" id="PS51272"/>
    </source>
</evidence>
<dbReference type="RefSeq" id="WP_190920676.1">
    <property type="nucleotide sequence ID" value="NZ_JACXIZ010000041.1"/>
</dbReference>
<dbReference type="PANTHER" id="PTHR43308">
    <property type="entry name" value="OUTER MEMBRANE PROTEIN ALPHA-RELATED"/>
    <property type="match status" value="1"/>
</dbReference>
<protein>
    <submittedName>
        <fullName evidence="2">S-layer homology domain-containing protein</fullName>
    </submittedName>
</protein>
<keyword evidence="3" id="KW-1185">Reference proteome</keyword>
<sequence>MKSLNEVNEEMNWKSKIAASTLAASLAATAFAGLPLSTKGLAEKAGLAAGIAAAAETPFADTSFSAKLERVYAELDHAAYADAAAAVADLRGAIDTLTTAERDAIIDPVWNKVQGKIDDPADRDKAQAALRELLPLIFGALYDEDLSSLDAIHEEDIQEGLDILAAAAALDAAGDEPVVGTADVNAFLEAIEATTIDEISSLANVLALVSGEGRLQLVKDIILDVRGADNAISRILAGLDDNGDPSGNVTADDIADAYTAFVETEGIEAHYNTATKAMIAAYVRSESTATYTSSNGGLTRAYETLHLFDIALPAGMNGITWTWSNTANINGGVTNGKLVLSSSSRQTTELVATIAGQDVYRETITLSGSGSGGGAPYVPVPTTPGTDVTQVVSAIKGELANLVGALDSAADADALAELVRQAIDGVKTAVDQLAQLDVSGDVSIADGKATVKLSALAVKEAIDAIRDVLDELDSLVAGASSGLASPIRIELGEVDAAELAVEVPDGLFAAAAAAGLPGIVFAAGGAEVTVPASSDFTGGEVRLSIGTRDAAEEPALTAMTAVSQVYDFGLTTGGGPVMSFVTPVQIKMPLDLGPGTDNELLTTVKLLPDGTLESHGGFVRGQQMVESRDSFSSYAVVEGHVAFDDTAPVDEWAGRAIQVMAAKGAIDGRAEGVYAPGDHVTRAEFAKILVRALNLENRSASESFGDVAASDWYGQYVAAASELGIINGRSADTFAPHANITRAELATMLARAVQDFMGITTITGAEKALAAYADADAIHPTLREGVAFATDQGLVTGYGGSFHPNDYATRAEAAVMAYRAFKLVE</sequence>
<evidence type="ECO:0000313" key="3">
    <source>
        <dbReference type="Proteomes" id="UP000621560"/>
    </source>
</evidence>
<dbReference type="PROSITE" id="PS51272">
    <property type="entry name" value="SLH"/>
    <property type="match status" value="3"/>
</dbReference>
<dbReference type="AlphaFoldDB" id="A0A927BX86"/>
<gene>
    <name evidence="2" type="ORF">IDH44_20440</name>
</gene>
<dbReference type="Proteomes" id="UP000621560">
    <property type="component" value="Unassembled WGS sequence"/>
</dbReference>
<organism evidence="2 3">
    <name type="scientific">Paenibacillus sabuli</name>
    <dbReference type="NCBI Taxonomy" id="2772509"/>
    <lineage>
        <taxon>Bacteria</taxon>
        <taxon>Bacillati</taxon>
        <taxon>Bacillota</taxon>
        <taxon>Bacilli</taxon>
        <taxon>Bacillales</taxon>
        <taxon>Paenibacillaceae</taxon>
        <taxon>Paenibacillus</taxon>
    </lineage>
</organism>
<name>A0A927BX86_9BACL</name>
<dbReference type="EMBL" id="JACXIZ010000041">
    <property type="protein sequence ID" value="MBD2847566.1"/>
    <property type="molecule type" value="Genomic_DNA"/>
</dbReference>
<evidence type="ECO:0000313" key="2">
    <source>
        <dbReference type="EMBL" id="MBD2847566.1"/>
    </source>
</evidence>
<dbReference type="InterPro" id="IPR001119">
    <property type="entry name" value="SLH_dom"/>
</dbReference>
<proteinExistence type="predicted"/>
<feature type="domain" description="SLH" evidence="1">
    <location>
        <begin position="640"/>
        <end position="699"/>
    </location>
</feature>
<feature type="domain" description="SLH" evidence="1">
    <location>
        <begin position="769"/>
        <end position="825"/>
    </location>
</feature>
<accession>A0A927BX86</accession>
<dbReference type="Pfam" id="PF00395">
    <property type="entry name" value="SLH"/>
    <property type="match status" value="3"/>
</dbReference>
<comment type="caution">
    <text evidence="2">The sequence shown here is derived from an EMBL/GenBank/DDBJ whole genome shotgun (WGS) entry which is preliminary data.</text>
</comment>